<protein>
    <recommendedName>
        <fullName evidence="5">Sulfate permease</fullName>
    </recommendedName>
</protein>
<accession>A0ABU8RPE5</accession>
<feature type="transmembrane region" description="Helical" evidence="2">
    <location>
        <begin position="66"/>
        <end position="93"/>
    </location>
</feature>
<evidence type="ECO:0008006" key="5">
    <source>
        <dbReference type="Google" id="ProtNLM"/>
    </source>
</evidence>
<dbReference type="EMBL" id="JBBIAA010000036">
    <property type="protein sequence ID" value="MEJ5946849.1"/>
    <property type="molecule type" value="Genomic_DNA"/>
</dbReference>
<reference evidence="3 4" key="1">
    <citation type="journal article" date="2017" name="Int. J. Syst. Evol. Microbiol.">
        <title>Pseudokineococcus basanitobsidens sp. nov., isolated from volcanic rock.</title>
        <authorList>
            <person name="Lee D.W."/>
            <person name="Park M.Y."/>
            <person name="Kim J.J."/>
            <person name="Kim B.S."/>
        </authorList>
    </citation>
    <scope>NUCLEOTIDE SEQUENCE [LARGE SCALE GENOMIC DNA]</scope>
    <source>
        <strain evidence="3 4">DSM 103726</strain>
    </source>
</reference>
<evidence type="ECO:0000313" key="3">
    <source>
        <dbReference type="EMBL" id="MEJ5946849.1"/>
    </source>
</evidence>
<proteinExistence type="predicted"/>
<name>A0ABU8RPE5_9ACTN</name>
<gene>
    <name evidence="3" type="ORF">WDZ17_16250</name>
</gene>
<keyword evidence="4" id="KW-1185">Reference proteome</keyword>
<sequence>MIRLIWTLSAHTRYYLRRYMPTNRLLDAIRRRRNLRWGVPAMLLAVPYLLIASICTSAIADGGPGWLHLVVLWSVWNAMKFIIMGPVSLILLLRARAIEAVARRRAPKQGHPAESTAQKIDAARAKTAFDHGRQVINTADEPTTRRTQKLDPLNL</sequence>
<evidence type="ECO:0000256" key="2">
    <source>
        <dbReference type="SAM" id="Phobius"/>
    </source>
</evidence>
<organism evidence="3 4">
    <name type="scientific">Pseudokineococcus basanitobsidens</name>
    <dbReference type="NCBI Taxonomy" id="1926649"/>
    <lineage>
        <taxon>Bacteria</taxon>
        <taxon>Bacillati</taxon>
        <taxon>Actinomycetota</taxon>
        <taxon>Actinomycetes</taxon>
        <taxon>Kineosporiales</taxon>
        <taxon>Kineosporiaceae</taxon>
        <taxon>Pseudokineococcus</taxon>
    </lineage>
</organism>
<comment type="caution">
    <text evidence="3">The sequence shown here is derived from an EMBL/GenBank/DDBJ whole genome shotgun (WGS) entry which is preliminary data.</text>
</comment>
<keyword evidence="2" id="KW-1133">Transmembrane helix</keyword>
<feature type="transmembrane region" description="Helical" evidence="2">
    <location>
        <begin position="39"/>
        <end position="60"/>
    </location>
</feature>
<feature type="region of interest" description="Disordered" evidence="1">
    <location>
        <begin position="127"/>
        <end position="155"/>
    </location>
</feature>
<evidence type="ECO:0000256" key="1">
    <source>
        <dbReference type="SAM" id="MobiDB-lite"/>
    </source>
</evidence>
<dbReference type="Proteomes" id="UP001387100">
    <property type="component" value="Unassembled WGS sequence"/>
</dbReference>
<keyword evidence="2" id="KW-0812">Transmembrane</keyword>
<dbReference type="RefSeq" id="WP_339576228.1">
    <property type="nucleotide sequence ID" value="NZ_JBBIAA010000036.1"/>
</dbReference>
<evidence type="ECO:0000313" key="4">
    <source>
        <dbReference type="Proteomes" id="UP001387100"/>
    </source>
</evidence>
<keyword evidence="2" id="KW-0472">Membrane</keyword>